<name>A0A2W2E0B0_9ACTN</name>
<evidence type="ECO:0008006" key="3">
    <source>
        <dbReference type="Google" id="ProtNLM"/>
    </source>
</evidence>
<dbReference type="InterPro" id="IPR029033">
    <property type="entry name" value="His_PPase_superfam"/>
</dbReference>
<dbReference type="Pfam" id="PF00300">
    <property type="entry name" value="His_Phos_1"/>
    <property type="match status" value="2"/>
</dbReference>
<evidence type="ECO:0000313" key="2">
    <source>
        <dbReference type="Proteomes" id="UP000249304"/>
    </source>
</evidence>
<dbReference type="OrthoDB" id="9781415at2"/>
<dbReference type="Proteomes" id="UP000249304">
    <property type="component" value="Unassembled WGS sequence"/>
</dbReference>
<dbReference type="SMART" id="SM00855">
    <property type="entry name" value="PGAM"/>
    <property type="match status" value="1"/>
</dbReference>
<organism evidence="1 2">
    <name type="scientific">Nonomuraea aridisoli</name>
    <dbReference type="NCBI Taxonomy" id="2070368"/>
    <lineage>
        <taxon>Bacteria</taxon>
        <taxon>Bacillati</taxon>
        <taxon>Actinomycetota</taxon>
        <taxon>Actinomycetes</taxon>
        <taxon>Streptosporangiales</taxon>
        <taxon>Streptosporangiaceae</taxon>
        <taxon>Nonomuraea</taxon>
    </lineage>
</organism>
<gene>
    <name evidence="1" type="ORF">C1J01_17405</name>
</gene>
<dbReference type="CDD" id="cd07067">
    <property type="entry name" value="HP_PGM_like"/>
    <property type="match status" value="1"/>
</dbReference>
<evidence type="ECO:0000313" key="1">
    <source>
        <dbReference type="EMBL" id="PZG17646.1"/>
    </source>
</evidence>
<sequence>MPIPDLTLELVPHCESVPRQGWEGDHDVRPLSELGRRQAEALVPAVGPQVDAIFSSPARRCRETVEPLARATGLPIECLETLAESDGFREPAEWVTGVYAPVAGAIGGAWSAGRMAHALTSMARRHPGGRVVASSHGDVIPALLAMLCGCTGTPLPAVVDRGGRYTVRLDHGTTTVTSHHPAS</sequence>
<dbReference type="SUPFAM" id="SSF53254">
    <property type="entry name" value="Phosphoglycerate mutase-like"/>
    <property type="match status" value="1"/>
</dbReference>
<reference evidence="1 2" key="1">
    <citation type="submission" date="2018-01" db="EMBL/GenBank/DDBJ databases">
        <title>Draft genome sequence of Nonomuraea sp. KC333.</title>
        <authorList>
            <person name="Sahin N."/>
            <person name="Saygin H."/>
            <person name="Ay H."/>
        </authorList>
    </citation>
    <scope>NUCLEOTIDE SEQUENCE [LARGE SCALE GENOMIC DNA]</scope>
    <source>
        <strain evidence="1 2">KC333</strain>
    </source>
</reference>
<proteinExistence type="predicted"/>
<comment type="caution">
    <text evidence="1">The sequence shown here is derived from an EMBL/GenBank/DDBJ whole genome shotgun (WGS) entry which is preliminary data.</text>
</comment>
<dbReference type="AlphaFoldDB" id="A0A2W2E0B0"/>
<keyword evidence="2" id="KW-1185">Reference proteome</keyword>
<dbReference type="RefSeq" id="WP_111180028.1">
    <property type="nucleotide sequence ID" value="NZ_POUD01000064.1"/>
</dbReference>
<dbReference type="InterPro" id="IPR013078">
    <property type="entry name" value="His_Pase_superF_clade-1"/>
</dbReference>
<dbReference type="EMBL" id="POUD01000064">
    <property type="protein sequence ID" value="PZG17646.1"/>
    <property type="molecule type" value="Genomic_DNA"/>
</dbReference>
<accession>A0A2W2E0B0</accession>
<dbReference type="Gene3D" id="3.40.50.1240">
    <property type="entry name" value="Phosphoglycerate mutase-like"/>
    <property type="match status" value="1"/>
</dbReference>
<protein>
    <recommendedName>
        <fullName evidence="3">Histidine phosphatase family protein</fullName>
    </recommendedName>
</protein>